<gene>
    <name evidence="2" type="primary">LOC108043296</name>
</gene>
<dbReference type="PANTHER" id="PTHR20987">
    <property type="entry name" value="CHITIN-BINDING TYPE-2 DOMAIN-CONTAINING PROTEIN-RELATED"/>
    <property type="match status" value="1"/>
</dbReference>
<sequence length="103" mass="11115">MKFLPLFAAFLILGCSSFCNGAAVAKPTGQPGCLTEEELTVSFYPHFYLKSSFWTCLTQGVPATLSQCPIASAWLDSAKGCVPWAQWTWSPTVLPPSQPEIAA</sequence>
<dbReference type="SUPFAM" id="SSF57625">
    <property type="entry name" value="Invertebrate chitin-binding proteins"/>
    <property type="match status" value="1"/>
</dbReference>
<organism evidence="2">
    <name type="scientific">Drosophila rhopaloa</name>
    <name type="common">Fruit fly</name>
    <dbReference type="NCBI Taxonomy" id="1041015"/>
    <lineage>
        <taxon>Eukaryota</taxon>
        <taxon>Metazoa</taxon>
        <taxon>Ecdysozoa</taxon>
        <taxon>Arthropoda</taxon>
        <taxon>Hexapoda</taxon>
        <taxon>Insecta</taxon>
        <taxon>Pterygota</taxon>
        <taxon>Neoptera</taxon>
        <taxon>Endopterygota</taxon>
        <taxon>Diptera</taxon>
        <taxon>Brachycera</taxon>
        <taxon>Muscomorpha</taxon>
        <taxon>Ephydroidea</taxon>
        <taxon>Drosophilidae</taxon>
        <taxon>Drosophila</taxon>
        <taxon>Sophophora</taxon>
    </lineage>
</organism>
<feature type="chain" id="PRO_5028415289" evidence="1">
    <location>
        <begin position="22"/>
        <end position="103"/>
    </location>
</feature>
<keyword evidence="1" id="KW-0732">Signal</keyword>
<name>A0A6P4EGX1_DRORH</name>
<proteinExistence type="predicted"/>
<reference evidence="2" key="1">
    <citation type="submission" date="2025-08" db="UniProtKB">
        <authorList>
            <consortium name="RefSeq"/>
        </authorList>
    </citation>
    <scope>IDENTIFICATION</scope>
</reference>
<accession>A0A6P4EGX1</accession>
<protein>
    <submittedName>
        <fullName evidence="2">Uncharacterized protein LOC108043296</fullName>
    </submittedName>
</protein>
<dbReference type="PROSITE" id="PS51257">
    <property type="entry name" value="PROKAR_LIPOPROTEIN"/>
    <property type="match status" value="1"/>
</dbReference>
<dbReference type="AlphaFoldDB" id="A0A6P4EGX1"/>
<feature type="signal peptide" evidence="1">
    <location>
        <begin position="1"/>
        <end position="21"/>
    </location>
</feature>
<evidence type="ECO:0000256" key="1">
    <source>
        <dbReference type="SAM" id="SignalP"/>
    </source>
</evidence>
<evidence type="ECO:0000313" key="2">
    <source>
        <dbReference type="RefSeq" id="XP_016977437.1"/>
    </source>
</evidence>
<dbReference type="InterPro" id="IPR036508">
    <property type="entry name" value="Chitin-bd_dom_sf"/>
</dbReference>
<dbReference type="GO" id="GO:0008061">
    <property type="term" value="F:chitin binding"/>
    <property type="evidence" value="ECO:0007669"/>
    <property type="project" value="InterPro"/>
</dbReference>
<dbReference type="RefSeq" id="XP_016977437.1">
    <property type="nucleotide sequence ID" value="XM_017121948.1"/>
</dbReference>
<dbReference type="PANTHER" id="PTHR20987:SF0">
    <property type="entry name" value="CHITIN-BINDING TYPE-2 DOMAIN-CONTAINING PROTEIN-RELATED"/>
    <property type="match status" value="1"/>
</dbReference>